<dbReference type="Gene3D" id="3.10.350.10">
    <property type="entry name" value="LysM domain"/>
    <property type="match status" value="1"/>
</dbReference>
<feature type="chain" id="PRO_5016399357" description="LysM domain-containing protein" evidence="1">
    <location>
        <begin position="24"/>
        <end position="135"/>
    </location>
</feature>
<dbReference type="Pfam" id="PF01476">
    <property type="entry name" value="LysM"/>
    <property type="match status" value="1"/>
</dbReference>
<dbReference type="RefSeq" id="WP_109825489.1">
    <property type="nucleotide sequence ID" value="NZ_QGKL01000042.1"/>
</dbReference>
<evidence type="ECO:0000256" key="1">
    <source>
        <dbReference type="SAM" id="SignalP"/>
    </source>
</evidence>
<feature type="domain" description="LysM" evidence="2">
    <location>
        <begin position="88"/>
        <end position="134"/>
    </location>
</feature>
<gene>
    <name evidence="3" type="ORF">DKT75_18280</name>
</gene>
<comment type="caution">
    <text evidence="3">The sequence shown here is derived from an EMBL/GenBank/DDBJ whole genome shotgun (WGS) entry which is preliminary data.</text>
</comment>
<dbReference type="SMART" id="SM00257">
    <property type="entry name" value="LysM"/>
    <property type="match status" value="1"/>
</dbReference>
<name>A0A317C5I3_9GAMM</name>
<reference evidence="3 4" key="1">
    <citation type="submission" date="2018-05" db="EMBL/GenBank/DDBJ databases">
        <title>Leucothrix arctica sp. nov., isolated from Arctic seawater.</title>
        <authorList>
            <person name="Choi A."/>
            <person name="Baek K."/>
        </authorList>
    </citation>
    <scope>NUCLEOTIDE SEQUENCE [LARGE SCALE GENOMIC DNA]</scope>
    <source>
        <strain evidence="3 4">IMCC9719</strain>
    </source>
</reference>
<keyword evidence="1" id="KW-0732">Signal</keyword>
<dbReference type="OrthoDB" id="5625955at2"/>
<accession>A0A317C5I3</accession>
<dbReference type="InterPro" id="IPR036779">
    <property type="entry name" value="LysM_dom_sf"/>
</dbReference>
<evidence type="ECO:0000313" key="4">
    <source>
        <dbReference type="Proteomes" id="UP000245506"/>
    </source>
</evidence>
<sequence length="135" mass="15311">MKTLNIAIITAILALGFAGTSMAAPGHSDNYKLKQYSHQKQKVVKHSGKRAVVQKHVKRAPAKRVVKRIAKQVIYKKVKQMAKPSKSRSYRVKPGDTLARIAKRNHVSLNHLIRVNKLWGHKANHLRVGMIIRLR</sequence>
<dbReference type="SUPFAM" id="SSF54106">
    <property type="entry name" value="LysM domain"/>
    <property type="match status" value="1"/>
</dbReference>
<evidence type="ECO:0000313" key="3">
    <source>
        <dbReference type="EMBL" id="PWQ93567.1"/>
    </source>
</evidence>
<dbReference type="PROSITE" id="PS51782">
    <property type="entry name" value="LYSM"/>
    <property type="match status" value="1"/>
</dbReference>
<dbReference type="EMBL" id="QGKL01000042">
    <property type="protein sequence ID" value="PWQ93567.1"/>
    <property type="molecule type" value="Genomic_DNA"/>
</dbReference>
<dbReference type="InterPro" id="IPR018392">
    <property type="entry name" value="LysM"/>
</dbReference>
<dbReference type="CDD" id="cd00118">
    <property type="entry name" value="LysM"/>
    <property type="match status" value="1"/>
</dbReference>
<organism evidence="3 4">
    <name type="scientific">Leucothrix arctica</name>
    <dbReference type="NCBI Taxonomy" id="1481894"/>
    <lineage>
        <taxon>Bacteria</taxon>
        <taxon>Pseudomonadati</taxon>
        <taxon>Pseudomonadota</taxon>
        <taxon>Gammaproteobacteria</taxon>
        <taxon>Thiotrichales</taxon>
        <taxon>Thiotrichaceae</taxon>
        <taxon>Leucothrix</taxon>
    </lineage>
</organism>
<keyword evidence="4" id="KW-1185">Reference proteome</keyword>
<protein>
    <recommendedName>
        <fullName evidence="2">LysM domain-containing protein</fullName>
    </recommendedName>
</protein>
<evidence type="ECO:0000259" key="2">
    <source>
        <dbReference type="PROSITE" id="PS51782"/>
    </source>
</evidence>
<feature type="signal peptide" evidence="1">
    <location>
        <begin position="1"/>
        <end position="23"/>
    </location>
</feature>
<dbReference type="Proteomes" id="UP000245506">
    <property type="component" value="Unassembled WGS sequence"/>
</dbReference>
<dbReference type="AlphaFoldDB" id="A0A317C5I3"/>
<proteinExistence type="predicted"/>